<keyword evidence="11" id="KW-1185">Reference proteome</keyword>
<dbReference type="OrthoDB" id="7193272at2"/>
<dbReference type="AlphaFoldDB" id="A0A3A8JD16"/>
<dbReference type="InterPro" id="IPR000838">
    <property type="entry name" value="RNA_pol_sigma70_ECF_CS"/>
</dbReference>
<dbReference type="InterPro" id="IPR013324">
    <property type="entry name" value="RNA_pol_sigma_r3/r4-like"/>
</dbReference>
<dbReference type="InterPro" id="IPR007627">
    <property type="entry name" value="RNA_pol_sigma70_r2"/>
</dbReference>
<dbReference type="GO" id="GO:0006352">
    <property type="term" value="P:DNA-templated transcription initiation"/>
    <property type="evidence" value="ECO:0007669"/>
    <property type="project" value="InterPro"/>
</dbReference>
<evidence type="ECO:0000256" key="2">
    <source>
        <dbReference type="ARBA" id="ARBA00011344"/>
    </source>
</evidence>
<dbReference type="InterPro" id="IPR032710">
    <property type="entry name" value="NTF2-like_dom_sf"/>
</dbReference>
<evidence type="ECO:0000256" key="5">
    <source>
        <dbReference type="ARBA" id="ARBA00023125"/>
    </source>
</evidence>
<dbReference type="InterPro" id="IPR013249">
    <property type="entry name" value="RNA_pol_sigma70_r4_t2"/>
</dbReference>
<keyword evidence="5 7" id="KW-0238">DNA-binding</keyword>
<gene>
    <name evidence="10" type="ORF">D7V88_02885</name>
</gene>
<feature type="domain" description="RNA polymerase sigma-70 region 2" evidence="8">
    <location>
        <begin position="23"/>
        <end position="87"/>
    </location>
</feature>
<dbReference type="InterPro" id="IPR036388">
    <property type="entry name" value="WH-like_DNA-bd_sf"/>
</dbReference>
<evidence type="ECO:0000256" key="7">
    <source>
        <dbReference type="RuleBase" id="RU000716"/>
    </source>
</evidence>
<dbReference type="Pfam" id="PF08281">
    <property type="entry name" value="Sigma70_r4_2"/>
    <property type="match status" value="1"/>
</dbReference>
<dbReference type="Gene3D" id="3.10.450.50">
    <property type="match status" value="1"/>
</dbReference>
<name>A0A3A8JD16_9BACT</name>
<dbReference type="RefSeq" id="WP_120539041.1">
    <property type="nucleotide sequence ID" value="NZ_RAVZ01000010.1"/>
</dbReference>
<reference evidence="11" key="1">
    <citation type="submission" date="2018-09" db="EMBL/GenBank/DDBJ databases">
        <authorList>
            <person name="Livingstone P.G."/>
            <person name="Whitworth D.E."/>
        </authorList>
    </citation>
    <scope>NUCLEOTIDE SEQUENCE [LARGE SCALE GENOMIC DNA]</scope>
    <source>
        <strain evidence="11">CA054A</strain>
    </source>
</reference>
<dbReference type="PANTHER" id="PTHR43133:SF8">
    <property type="entry name" value="RNA POLYMERASE SIGMA FACTOR HI_1459-RELATED"/>
    <property type="match status" value="1"/>
</dbReference>
<dbReference type="EMBL" id="RAVZ01000010">
    <property type="protein sequence ID" value="RKG93305.1"/>
    <property type="molecule type" value="Genomic_DNA"/>
</dbReference>
<evidence type="ECO:0000259" key="9">
    <source>
        <dbReference type="Pfam" id="PF08281"/>
    </source>
</evidence>
<dbReference type="Pfam" id="PF04542">
    <property type="entry name" value="Sigma70_r2"/>
    <property type="match status" value="1"/>
</dbReference>
<dbReference type="InterPro" id="IPR014284">
    <property type="entry name" value="RNA_pol_sigma-70_dom"/>
</dbReference>
<keyword evidence="6 7" id="KW-0804">Transcription</keyword>
<evidence type="ECO:0000313" key="10">
    <source>
        <dbReference type="EMBL" id="RKG93305.1"/>
    </source>
</evidence>
<dbReference type="PANTHER" id="PTHR43133">
    <property type="entry name" value="RNA POLYMERASE ECF-TYPE SIGMA FACTO"/>
    <property type="match status" value="1"/>
</dbReference>
<dbReference type="PROSITE" id="PS01063">
    <property type="entry name" value="SIGMA70_ECF"/>
    <property type="match status" value="1"/>
</dbReference>
<comment type="similarity">
    <text evidence="1 7">Belongs to the sigma-70 factor family. ECF subfamily.</text>
</comment>
<evidence type="ECO:0000256" key="1">
    <source>
        <dbReference type="ARBA" id="ARBA00010641"/>
    </source>
</evidence>
<evidence type="ECO:0000256" key="6">
    <source>
        <dbReference type="ARBA" id="ARBA00023163"/>
    </source>
</evidence>
<evidence type="ECO:0000259" key="8">
    <source>
        <dbReference type="Pfam" id="PF04542"/>
    </source>
</evidence>
<dbReference type="NCBIfam" id="TIGR02937">
    <property type="entry name" value="sigma70-ECF"/>
    <property type="match status" value="1"/>
</dbReference>
<dbReference type="Gene3D" id="1.10.1740.10">
    <property type="match status" value="1"/>
</dbReference>
<evidence type="ECO:0000313" key="11">
    <source>
        <dbReference type="Proteomes" id="UP000268094"/>
    </source>
</evidence>
<evidence type="ECO:0000256" key="4">
    <source>
        <dbReference type="ARBA" id="ARBA00023082"/>
    </source>
</evidence>
<dbReference type="Gene3D" id="1.10.10.10">
    <property type="entry name" value="Winged helix-like DNA-binding domain superfamily/Winged helix DNA-binding domain"/>
    <property type="match status" value="1"/>
</dbReference>
<accession>A0A3A8JD16</accession>
<proteinExistence type="inferred from homology"/>
<sequence>MTPPPDPLPTTLRSSWQHFLDVYEPHRSELFRYSRYLTRSPWDAEDLTQDALARAFVTLGQLGAAPPNPRAWLLRVATNLWIDRARRMRPEDAPAEAAPVQADPRPTREAAGTLLVRLAPQERAAVVLKDVFDLSLEDIAETLSTTTGAVKAALHRGRGKLADPEVSPTRAPAPGALDAFCAAFNAGDLDALTALLLDSAIVEVVGATTQYGPEAARRTVLYGMLFGVARLVDAERRGGIEPRFIQGARNVAPRVEAREHRGGQVLLHWYSHADGEAVRALTRVRIEEGRVAHLANYFFNPDLIAEVCTELGVPFRSNGHRFWIDGAC</sequence>
<organism evidence="10 11">
    <name type="scientific">Corallococcus terminator</name>
    <dbReference type="NCBI Taxonomy" id="2316733"/>
    <lineage>
        <taxon>Bacteria</taxon>
        <taxon>Pseudomonadati</taxon>
        <taxon>Myxococcota</taxon>
        <taxon>Myxococcia</taxon>
        <taxon>Myxococcales</taxon>
        <taxon>Cystobacterineae</taxon>
        <taxon>Myxococcaceae</taxon>
        <taxon>Corallococcus</taxon>
    </lineage>
</organism>
<dbReference type="InterPro" id="IPR013325">
    <property type="entry name" value="RNA_pol_sigma_r2"/>
</dbReference>
<feature type="domain" description="RNA polymerase sigma factor 70 region 4 type 2" evidence="9">
    <location>
        <begin position="110"/>
        <end position="161"/>
    </location>
</feature>
<dbReference type="SUPFAM" id="SSF88659">
    <property type="entry name" value="Sigma3 and sigma4 domains of RNA polymerase sigma factors"/>
    <property type="match status" value="1"/>
</dbReference>
<dbReference type="GO" id="GO:0016987">
    <property type="term" value="F:sigma factor activity"/>
    <property type="evidence" value="ECO:0007669"/>
    <property type="project" value="UniProtKB-KW"/>
</dbReference>
<dbReference type="GO" id="GO:0003677">
    <property type="term" value="F:DNA binding"/>
    <property type="evidence" value="ECO:0007669"/>
    <property type="project" value="UniProtKB-KW"/>
</dbReference>
<comment type="caution">
    <text evidence="10">The sequence shown here is derived from an EMBL/GenBank/DDBJ whole genome shotgun (WGS) entry which is preliminary data.</text>
</comment>
<keyword evidence="3 7" id="KW-0805">Transcription regulation</keyword>
<evidence type="ECO:0000256" key="3">
    <source>
        <dbReference type="ARBA" id="ARBA00023015"/>
    </source>
</evidence>
<keyword evidence="4 7" id="KW-0731">Sigma factor</keyword>
<dbReference type="SUPFAM" id="SSF54427">
    <property type="entry name" value="NTF2-like"/>
    <property type="match status" value="1"/>
</dbReference>
<dbReference type="SUPFAM" id="SSF88946">
    <property type="entry name" value="Sigma2 domain of RNA polymerase sigma factors"/>
    <property type="match status" value="1"/>
</dbReference>
<protein>
    <recommendedName>
        <fullName evidence="7">RNA polymerase sigma factor</fullName>
    </recommendedName>
</protein>
<dbReference type="InterPro" id="IPR039425">
    <property type="entry name" value="RNA_pol_sigma-70-like"/>
</dbReference>
<dbReference type="Proteomes" id="UP000268094">
    <property type="component" value="Unassembled WGS sequence"/>
</dbReference>
<comment type="subunit">
    <text evidence="2">Interacts transiently with the RNA polymerase catalytic core formed by RpoA, RpoB, RpoC and RpoZ (2 alpha, 1 beta, 1 beta' and 1 omega subunit) to form the RNA polymerase holoenzyme that can initiate transcription.</text>
</comment>